<accession>K7SP67</accession>
<protein>
    <submittedName>
        <fullName evidence="1">Uncharacterized protein</fullName>
    </submittedName>
</protein>
<organism evidence="1 2">
    <name type="scientific">Acidipropionibacterium acidipropionici (strain ATCC 4875 / DSM 20272 / JCM 6432 / NBRC 12425 / NCIMB 8070 / 4)</name>
    <name type="common">Propionibacterium acidipropionici</name>
    <dbReference type="NCBI Taxonomy" id="1171373"/>
    <lineage>
        <taxon>Bacteria</taxon>
        <taxon>Bacillati</taxon>
        <taxon>Actinomycetota</taxon>
        <taxon>Actinomycetes</taxon>
        <taxon>Propionibacteriales</taxon>
        <taxon>Propionibacteriaceae</taxon>
        <taxon>Acidipropionibacterium</taxon>
    </lineage>
</organism>
<evidence type="ECO:0000313" key="2">
    <source>
        <dbReference type="Proteomes" id="UP000000214"/>
    </source>
</evidence>
<dbReference type="AlphaFoldDB" id="K7SP67"/>
<dbReference type="RefSeq" id="WP_015071914.1">
    <property type="nucleotide sequence ID" value="NC_019395.1"/>
</dbReference>
<dbReference type="PATRIC" id="fig|1171373.8.peg.3207"/>
<proteinExistence type="predicted"/>
<dbReference type="Proteomes" id="UP000000214">
    <property type="component" value="Chromosome"/>
</dbReference>
<dbReference type="KEGG" id="pbo:PACID_32600"/>
<dbReference type="HOGENOM" id="CLU_3187594_0_0_11"/>
<dbReference type="EMBL" id="CP003493">
    <property type="protein sequence ID" value="AFV91020.1"/>
    <property type="molecule type" value="Genomic_DNA"/>
</dbReference>
<sequence length="46" mass="4861">MTWSASEGDADAPNAALVDEISGWPDEPGFGADDVLEALDVGRQER</sequence>
<reference evidence="1 2" key="1">
    <citation type="journal article" date="2012" name="BMC Genomics">
        <title>The genome sequence of Propionibacterium acidipropionici provides insights into its biotechnological and industrial potential.</title>
        <authorList>
            <person name="Parizzi L.P."/>
            <person name="Grassi M.C."/>
            <person name="Llerena L.A."/>
            <person name="Carazzolle M.F."/>
            <person name="Queiroz V.L."/>
            <person name="Lunardi I."/>
            <person name="Zeidler A.F."/>
            <person name="Teixeira P.J."/>
            <person name="Mieczkowski P."/>
            <person name="Rincones J."/>
            <person name="Pereira G.A."/>
        </authorList>
    </citation>
    <scope>NUCLEOTIDE SEQUENCE [LARGE SCALE GENOMIC DNA]</scope>
    <source>
        <strain evidence="2">ATCC 4875 / DSM 20272 / JCM 6432 / NBRC 12425 / NCIMB 8070</strain>
    </source>
</reference>
<dbReference type="GeneID" id="88086696"/>
<evidence type="ECO:0000313" key="1">
    <source>
        <dbReference type="EMBL" id="AFV91020.1"/>
    </source>
</evidence>
<name>K7SP67_ACIA4</name>
<gene>
    <name evidence="1" type="ordered locus">PACID_32600</name>
</gene>